<comment type="caution">
    <text evidence="1">The sequence shown here is derived from an EMBL/GenBank/DDBJ whole genome shotgun (WGS) entry which is preliminary data.</text>
</comment>
<gene>
    <name evidence="1" type="ORF">BCY89_05150</name>
</gene>
<reference evidence="1 2" key="1">
    <citation type="submission" date="2016-07" db="EMBL/GenBank/DDBJ databases">
        <title>Genome analysis of Sphingobacterium siyangense T12B17.</title>
        <authorList>
            <person name="Xu D."/>
            <person name="Su Y."/>
            <person name="Zheng S."/>
        </authorList>
    </citation>
    <scope>NUCLEOTIDE SEQUENCE [LARGE SCALE GENOMIC DNA]</scope>
    <source>
        <strain evidence="1 2">T12B17</strain>
    </source>
</reference>
<dbReference type="EMBL" id="MCAQ01000012">
    <property type="protein sequence ID" value="RKF37041.1"/>
    <property type="molecule type" value="Genomic_DNA"/>
</dbReference>
<dbReference type="Proteomes" id="UP000286402">
    <property type="component" value="Unassembled WGS sequence"/>
</dbReference>
<protein>
    <submittedName>
        <fullName evidence="1">Uncharacterized protein</fullName>
    </submittedName>
</protein>
<evidence type="ECO:0000313" key="1">
    <source>
        <dbReference type="EMBL" id="RKF37041.1"/>
    </source>
</evidence>
<keyword evidence="2" id="KW-1185">Reference proteome</keyword>
<evidence type="ECO:0000313" key="2">
    <source>
        <dbReference type="Proteomes" id="UP000286402"/>
    </source>
</evidence>
<proteinExistence type="predicted"/>
<organism evidence="1 2">
    <name type="scientific">Sphingobacterium siyangense</name>
    <dbReference type="NCBI Taxonomy" id="459529"/>
    <lineage>
        <taxon>Bacteria</taxon>
        <taxon>Pseudomonadati</taxon>
        <taxon>Bacteroidota</taxon>
        <taxon>Sphingobacteriia</taxon>
        <taxon>Sphingobacteriales</taxon>
        <taxon>Sphingobacteriaceae</taxon>
        <taxon>Sphingobacterium</taxon>
    </lineage>
</organism>
<sequence>MEKIKTFQQHELNRIRKNWSESDLAFEKLGRSSNISDYSDREINEMLLGVYKDTKHLMVDEGYFIDLAKAHKASCILVDVSYSRRIKPAPNSILNLQDIRNFYIEDYFIETKEAFSNKNKHKITGYLKKIGGISLGKGQYNYLYSIPNDFKTFFGDTPADLFYPIQRYINGLFFDDDYRISDFEVISKIVISKT</sequence>
<name>A0A420FVW2_9SPHI</name>
<accession>A0A420FVW2</accession>
<dbReference type="AlphaFoldDB" id="A0A420FVW2"/>
<dbReference type="RefSeq" id="WP_120334150.1">
    <property type="nucleotide sequence ID" value="NZ_CP070350.1"/>
</dbReference>